<name>A0AAN7SDL9_9COLE</name>
<dbReference type="Proteomes" id="UP001353858">
    <property type="component" value="Unassembled WGS sequence"/>
</dbReference>
<keyword evidence="6" id="KW-1185">Reference proteome</keyword>
<reference evidence="6" key="1">
    <citation type="submission" date="2023-01" db="EMBL/GenBank/DDBJ databases">
        <title>Key to firefly adult light organ development and bioluminescence: homeobox transcription factors regulate luciferase expression and transportation to peroxisome.</title>
        <authorList>
            <person name="Fu X."/>
        </authorList>
    </citation>
    <scope>NUCLEOTIDE SEQUENCE [LARGE SCALE GENOMIC DNA]</scope>
</reference>
<feature type="region of interest" description="Disordered" evidence="3">
    <location>
        <begin position="467"/>
        <end position="672"/>
    </location>
</feature>
<feature type="compositionally biased region" description="Polar residues" evidence="3">
    <location>
        <begin position="469"/>
        <end position="493"/>
    </location>
</feature>
<feature type="compositionally biased region" description="Low complexity" evidence="3">
    <location>
        <begin position="525"/>
        <end position="545"/>
    </location>
</feature>
<evidence type="ECO:0000313" key="6">
    <source>
        <dbReference type="Proteomes" id="UP001353858"/>
    </source>
</evidence>
<feature type="domain" description="Shugoshin C-terminal" evidence="4">
    <location>
        <begin position="649"/>
        <end position="670"/>
    </location>
</feature>
<feature type="compositionally biased region" description="Polar residues" evidence="3">
    <location>
        <begin position="164"/>
        <end position="188"/>
    </location>
</feature>
<dbReference type="GO" id="GO:0045132">
    <property type="term" value="P:meiotic chromosome segregation"/>
    <property type="evidence" value="ECO:0007669"/>
    <property type="project" value="InterPro"/>
</dbReference>
<feature type="compositionally biased region" description="Basic residues" evidence="3">
    <location>
        <begin position="566"/>
        <end position="576"/>
    </location>
</feature>
<accession>A0AAN7SDL9</accession>
<dbReference type="GO" id="GO:0005634">
    <property type="term" value="C:nucleus"/>
    <property type="evidence" value="ECO:0007669"/>
    <property type="project" value="InterPro"/>
</dbReference>
<dbReference type="EMBL" id="JARPUR010000006">
    <property type="protein sequence ID" value="KAK4873704.1"/>
    <property type="molecule type" value="Genomic_DNA"/>
</dbReference>
<evidence type="ECO:0000256" key="2">
    <source>
        <dbReference type="ARBA" id="ARBA00022829"/>
    </source>
</evidence>
<feature type="compositionally biased region" description="Polar residues" evidence="3">
    <location>
        <begin position="577"/>
        <end position="604"/>
    </location>
</feature>
<gene>
    <name evidence="5" type="ORF">RN001_013064</name>
</gene>
<feature type="region of interest" description="Disordered" evidence="3">
    <location>
        <begin position="161"/>
        <end position="217"/>
    </location>
</feature>
<feature type="compositionally biased region" description="Polar residues" evidence="3">
    <location>
        <begin position="306"/>
        <end position="330"/>
    </location>
</feature>
<evidence type="ECO:0000313" key="5">
    <source>
        <dbReference type="EMBL" id="KAK4873704.1"/>
    </source>
</evidence>
<comment type="caution">
    <text evidence="5">The sequence shown here is derived from an EMBL/GenBank/DDBJ whole genome shotgun (WGS) entry which is preliminary data.</text>
</comment>
<evidence type="ECO:0000259" key="4">
    <source>
        <dbReference type="Pfam" id="PF07557"/>
    </source>
</evidence>
<feature type="region of interest" description="Disordered" evidence="3">
    <location>
        <begin position="286"/>
        <end position="333"/>
    </location>
</feature>
<dbReference type="InterPro" id="IPR011515">
    <property type="entry name" value="Shugoshin_C"/>
</dbReference>
<dbReference type="GO" id="GO:0000775">
    <property type="term" value="C:chromosome, centromeric region"/>
    <property type="evidence" value="ECO:0007669"/>
    <property type="project" value="InterPro"/>
</dbReference>
<protein>
    <recommendedName>
        <fullName evidence="4">Shugoshin C-terminal domain-containing protein</fullName>
    </recommendedName>
</protein>
<dbReference type="Pfam" id="PF07557">
    <property type="entry name" value="Shugoshin_C"/>
    <property type="match status" value="1"/>
</dbReference>
<proteinExistence type="inferred from homology"/>
<feature type="compositionally biased region" description="Basic residues" evidence="3">
    <location>
        <begin position="610"/>
        <end position="620"/>
    </location>
</feature>
<evidence type="ECO:0000256" key="3">
    <source>
        <dbReference type="SAM" id="MobiDB-lite"/>
    </source>
</evidence>
<dbReference type="AlphaFoldDB" id="A0AAN7SDL9"/>
<feature type="region of interest" description="Disordered" evidence="3">
    <location>
        <begin position="243"/>
        <end position="263"/>
    </location>
</feature>
<feature type="compositionally biased region" description="Polar residues" evidence="3">
    <location>
        <begin position="245"/>
        <end position="263"/>
    </location>
</feature>
<organism evidence="5 6">
    <name type="scientific">Aquatica leii</name>
    <dbReference type="NCBI Taxonomy" id="1421715"/>
    <lineage>
        <taxon>Eukaryota</taxon>
        <taxon>Metazoa</taxon>
        <taxon>Ecdysozoa</taxon>
        <taxon>Arthropoda</taxon>
        <taxon>Hexapoda</taxon>
        <taxon>Insecta</taxon>
        <taxon>Pterygota</taxon>
        <taxon>Neoptera</taxon>
        <taxon>Endopterygota</taxon>
        <taxon>Coleoptera</taxon>
        <taxon>Polyphaga</taxon>
        <taxon>Elateriformia</taxon>
        <taxon>Elateroidea</taxon>
        <taxon>Lampyridae</taxon>
        <taxon>Luciolinae</taxon>
        <taxon>Aquatica</taxon>
    </lineage>
</organism>
<comment type="similarity">
    <text evidence="1">Belongs to the shugoshin family.</text>
</comment>
<keyword evidence="2" id="KW-0159">Chromosome partition</keyword>
<sequence>MIGRPRKMSMNSEQITTELAHLQDKNLELAKALADTKDLYKQTVKERNYFQKESFAASIRIKKLENYINNIDTAARETINAVITLSNHTSDILRYTSASKRIKNTSDEFNSSNCEKQRYSSPNKMQVVKPMISGHVILRPTINLRRVNEISLEELENNLRRSSGENAGQNNSPGNESFRNVSNVNVSRGRSDRQYLDDDEDEESNHELDESVHSSNDLMEMNNHLSSIEEERDSDIDEHAPSLARRNSLSTNRNDSASINLPSTSAQMPLLSGVFKEVRVYLSPVDPHSNVTKSRGSNKSRFKRTSVMQSSRLTDTLPSNSHADNLNTPEQDQDENYMCTSNSFRAPACSSMLCQSTNMSNKSNFGSDRACDANRIDSNNKSRRHTEIFHTPKKLSFTTQSTHNGNRLLTDDFDPLEGPSNLLDSYEPNKFETLSGLGLTPVSKVTMSPKTSSPALTVLNRRNKIKNLFSESNTPTHPTSYVTNRKTTKTGKTSEAPKVSISRVSLKAQNSDSSLITRRRKTRRITLTPSPQSPTSNSLTPTTNESSEHLNQELAKRPSSYLIKKETRKTRTKRKTQINSSESSSNQCTPTSTLTTILPESSNPEVVKPQKQKTTKRNRTKTPQQPPSKAFISTPASSPIKRSPVKRERTKRTASHVSLKEPSLRKKLRRSK</sequence>
<feature type="compositionally biased region" description="Basic and acidic residues" evidence="3">
    <location>
        <begin position="546"/>
        <end position="556"/>
    </location>
</feature>
<evidence type="ECO:0000256" key="1">
    <source>
        <dbReference type="ARBA" id="ARBA00010845"/>
    </source>
</evidence>